<accession>A0A024FUB6</accession>
<keyword evidence="1" id="KW-1133">Transmembrane helix</keyword>
<gene>
    <name evidence="2" type="ORF">BN9_113800</name>
</gene>
<keyword evidence="1" id="KW-0472">Membrane</keyword>
<dbReference type="EMBL" id="CAIX01000362">
    <property type="protein sequence ID" value="CCI10725.1"/>
    <property type="molecule type" value="Genomic_DNA"/>
</dbReference>
<sequence length="175" mass="21002">MAFTERNLITKLSHEQMKHNSHSFRIWFCSSLDENLSCSWTLGELWWKVYCFPLSIFRHFFNFKNVSPVWKCRSQITTLVKDDYFEYYKTTPKHYKSIQINCSLIELNAMMTIPILIGLWMLSSLLYRTQEKKCTLFFILIPYCLKSTEINDIMMRTNNQSAFFPVSLQQHYKCL</sequence>
<proteinExistence type="predicted"/>
<comment type="caution">
    <text evidence="2">The sequence shown here is derived from an EMBL/GenBank/DDBJ whole genome shotgun (WGS) entry which is preliminary data.</text>
</comment>
<reference evidence="2 3" key="1">
    <citation type="submission" date="2012-05" db="EMBL/GenBank/DDBJ databases">
        <title>Recombination and specialization in a pathogen metapopulation.</title>
        <authorList>
            <person name="Gardiner A."/>
            <person name="Kemen E."/>
            <person name="Schultz-Larsen T."/>
            <person name="MacLean D."/>
            <person name="Van Oosterhout C."/>
            <person name="Jones J.D.G."/>
        </authorList>
    </citation>
    <scope>NUCLEOTIDE SEQUENCE [LARGE SCALE GENOMIC DNA]</scope>
    <source>
        <strain evidence="2 3">Ac Nc2</strain>
    </source>
</reference>
<dbReference type="AlphaFoldDB" id="A0A024FUB6"/>
<name>A0A024FUB6_9STRA</name>
<keyword evidence="3" id="KW-1185">Reference proteome</keyword>
<protein>
    <submittedName>
        <fullName evidence="2">Uncharacterized protein</fullName>
    </submittedName>
</protein>
<organism evidence="2 3">
    <name type="scientific">Albugo candida</name>
    <dbReference type="NCBI Taxonomy" id="65357"/>
    <lineage>
        <taxon>Eukaryota</taxon>
        <taxon>Sar</taxon>
        <taxon>Stramenopiles</taxon>
        <taxon>Oomycota</taxon>
        <taxon>Peronosporomycetes</taxon>
        <taxon>Albuginales</taxon>
        <taxon>Albuginaceae</taxon>
        <taxon>Albugo</taxon>
    </lineage>
</organism>
<dbReference type="Proteomes" id="UP000053237">
    <property type="component" value="Unassembled WGS sequence"/>
</dbReference>
<feature type="transmembrane region" description="Helical" evidence="1">
    <location>
        <begin position="107"/>
        <end position="127"/>
    </location>
</feature>
<keyword evidence="1" id="KW-0812">Transmembrane</keyword>
<evidence type="ECO:0000313" key="2">
    <source>
        <dbReference type="EMBL" id="CCI10725.1"/>
    </source>
</evidence>
<evidence type="ECO:0000313" key="3">
    <source>
        <dbReference type="Proteomes" id="UP000053237"/>
    </source>
</evidence>
<evidence type="ECO:0000256" key="1">
    <source>
        <dbReference type="SAM" id="Phobius"/>
    </source>
</evidence>
<dbReference type="InParanoid" id="A0A024FUB6"/>